<dbReference type="PANTHER" id="PTHR43316:SF3">
    <property type="entry name" value="HALOACID DEHALOGENASE, TYPE II (AFU_ORTHOLOGUE AFUA_2G07750)-RELATED"/>
    <property type="match status" value="1"/>
</dbReference>
<evidence type="ECO:0000256" key="2">
    <source>
        <dbReference type="ARBA" id="ARBA00022801"/>
    </source>
</evidence>
<dbReference type="NCBIfam" id="TIGR01428">
    <property type="entry name" value="HAD_type_II"/>
    <property type="match status" value="1"/>
</dbReference>
<evidence type="ECO:0000313" key="4">
    <source>
        <dbReference type="Proteomes" id="UP000310689"/>
    </source>
</evidence>
<dbReference type="GO" id="GO:0019120">
    <property type="term" value="F:hydrolase activity, acting on acid halide bonds, in C-halide compounds"/>
    <property type="evidence" value="ECO:0007669"/>
    <property type="project" value="InterPro"/>
</dbReference>
<dbReference type="InterPro" id="IPR023214">
    <property type="entry name" value="HAD_sf"/>
</dbReference>
<dbReference type="Proteomes" id="UP000310689">
    <property type="component" value="Unassembled WGS sequence"/>
</dbReference>
<gene>
    <name evidence="3" type="ORF">E3P86_00141</name>
</gene>
<evidence type="ECO:0000256" key="1">
    <source>
        <dbReference type="ARBA" id="ARBA00008106"/>
    </source>
</evidence>
<dbReference type="Gene3D" id="3.40.50.1000">
    <property type="entry name" value="HAD superfamily/HAD-like"/>
    <property type="match status" value="1"/>
</dbReference>
<dbReference type="Gene3D" id="1.10.150.240">
    <property type="entry name" value="Putative phosphatase, domain 2"/>
    <property type="match status" value="1"/>
</dbReference>
<dbReference type="NCBIfam" id="TIGR01493">
    <property type="entry name" value="HAD-SF-IA-v2"/>
    <property type="match status" value="1"/>
</dbReference>
<dbReference type="Pfam" id="PF00702">
    <property type="entry name" value="Hydrolase"/>
    <property type="match status" value="1"/>
</dbReference>
<dbReference type="SFLD" id="SFLDS00003">
    <property type="entry name" value="Haloacid_Dehalogenase"/>
    <property type="match status" value="1"/>
</dbReference>
<dbReference type="PANTHER" id="PTHR43316">
    <property type="entry name" value="HYDROLASE, HALOACID DELAHOGENASE-RELATED"/>
    <property type="match status" value="1"/>
</dbReference>
<proteinExistence type="inferred from homology"/>
<dbReference type="EMBL" id="SPOI01000003">
    <property type="protein sequence ID" value="TIB42930.1"/>
    <property type="molecule type" value="Genomic_DNA"/>
</dbReference>
<evidence type="ECO:0008006" key="5">
    <source>
        <dbReference type="Google" id="ProtNLM"/>
    </source>
</evidence>
<dbReference type="SFLD" id="SFLDG01129">
    <property type="entry name" value="C1.5:_HAD__Beta-PGM__Phosphata"/>
    <property type="match status" value="1"/>
</dbReference>
<comment type="caution">
    <text evidence="3">The sequence shown here is derived from an EMBL/GenBank/DDBJ whole genome shotgun (WGS) entry which is preliminary data.</text>
</comment>
<dbReference type="InterPro" id="IPR006328">
    <property type="entry name" value="2-HAD"/>
</dbReference>
<dbReference type="SUPFAM" id="SSF56784">
    <property type="entry name" value="HAD-like"/>
    <property type="match status" value="1"/>
</dbReference>
<comment type="similarity">
    <text evidence="1">Belongs to the HAD-like hydrolase superfamily. S-2-haloalkanoic acid dehalogenase family.</text>
</comment>
<sequence length="305" mass="34436">MTYCLKLLSHSHYNTRENGEWGLISDGGAVAEPARQQGVKALIVDAFGTTVNWHHTVYAELCRRASAHADAQRLERVNWAAFLADWREAFKRGVAEHSRGVAPTHSHFPTVDTFHRNALDALTHKYAIDHVYTPAQLDDLSLIWHDLDAWPDAAHGIDLLKQKYVVATLSNGHCRLLVDMAKHANLRWDFVCGADIPRVYKPHPETYLSIARWLGLRPEQCAMVAAHANDCRGARAVGMRTVYIAREQEEDEPETVHPEEFDIFLDGRVPLSDVHPSTRNIGLVELANRLNVQQQDTEWKSCKGV</sequence>
<evidence type="ECO:0000313" key="3">
    <source>
        <dbReference type="EMBL" id="TIB42930.1"/>
    </source>
</evidence>
<reference evidence="3 4" key="1">
    <citation type="submission" date="2019-03" db="EMBL/GenBank/DDBJ databases">
        <title>Sequencing 23 genomes of Wallemia ichthyophaga.</title>
        <authorList>
            <person name="Gostincar C."/>
        </authorList>
    </citation>
    <scope>NUCLEOTIDE SEQUENCE [LARGE SCALE GENOMIC DNA]</scope>
    <source>
        <strain evidence="3 4">EXF-6200</strain>
    </source>
</reference>
<dbReference type="GO" id="GO:0016791">
    <property type="term" value="F:phosphatase activity"/>
    <property type="evidence" value="ECO:0007669"/>
    <property type="project" value="UniProtKB-ARBA"/>
</dbReference>
<name>A0A4T0JIA5_WALIC</name>
<dbReference type="InterPro" id="IPR051540">
    <property type="entry name" value="S-2-haloacid_dehalogenase"/>
</dbReference>
<dbReference type="InterPro" id="IPR023198">
    <property type="entry name" value="PGP-like_dom2"/>
</dbReference>
<dbReference type="InterPro" id="IPR036412">
    <property type="entry name" value="HAD-like_sf"/>
</dbReference>
<accession>A0A4T0JIA5</accession>
<dbReference type="InterPro" id="IPR006439">
    <property type="entry name" value="HAD-SF_hydro_IA"/>
</dbReference>
<keyword evidence="2" id="KW-0378">Hydrolase</keyword>
<organism evidence="3 4">
    <name type="scientific">Wallemia ichthyophaga</name>
    <dbReference type="NCBI Taxonomy" id="245174"/>
    <lineage>
        <taxon>Eukaryota</taxon>
        <taxon>Fungi</taxon>
        <taxon>Dikarya</taxon>
        <taxon>Basidiomycota</taxon>
        <taxon>Wallemiomycotina</taxon>
        <taxon>Wallemiomycetes</taxon>
        <taxon>Wallemiales</taxon>
        <taxon>Wallemiaceae</taxon>
        <taxon>Wallemia</taxon>
    </lineage>
</organism>
<dbReference type="PRINTS" id="PR00413">
    <property type="entry name" value="HADHALOGNASE"/>
</dbReference>
<dbReference type="AlphaFoldDB" id="A0A4T0JIA5"/>
<protein>
    <recommendedName>
        <fullName evidence="5">(S)-2-haloacid dehalogenase 4A</fullName>
    </recommendedName>
</protein>